<organism evidence="1 2">
    <name type="scientific">Pelobates cultripes</name>
    <name type="common">Western spadefoot toad</name>
    <dbReference type="NCBI Taxonomy" id="61616"/>
    <lineage>
        <taxon>Eukaryota</taxon>
        <taxon>Metazoa</taxon>
        <taxon>Chordata</taxon>
        <taxon>Craniata</taxon>
        <taxon>Vertebrata</taxon>
        <taxon>Euteleostomi</taxon>
        <taxon>Amphibia</taxon>
        <taxon>Batrachia</taxon>
        <taxon>Anura</taxon>
        <taxon>Pelobatoidea</taxon>
        <taxon>Pelobatidae</taxon>
        <taxon>Pelobates</taxon>
    </lineage>
</organism>
<reference evidence="1" key="1">
    <citation type="submission" date="2022-03" db="EMBL/GenBank/DDBJ databases">
        <authorList>
            <person name="Alioto T."/>
            <person name="Alioto T."/>
            <person name="Gomez Garrido J."/>
        </authorList>
    </citation>
    <scope>NUCLEOTIDE SEQUENCE</scope>
</reference>
<gene>
    <name evidence="1" type="ORF">PECUL_23A053487</name>
</gene>
<name>A0AAD1RR20_PELCU</name>
<sequence>MADVPEYAKRNLLNLFGHLCQCLFPEAGYLLYNYCAKAPFITTDWFEKSESQRVSITYSCWTSLSWMGEADLWRAHRLIRPLHRCHSQKIQKQWKNWRYVPWKSNSTSLGMTPDALRCEIIVPMSARRPGGWLSLS</sequence>
<dbReference type="EMBL" id="OW240914">
    <property type="protein sequence ID" value="CAH2276645.1"/>
    <property type="molecule type" value="Genomic_DNA"/>
</dbReference>
<keyword evidence="2" id="KW-1185">Reference proteome</keyword>
<proteinExistence type="predicted"/>
<accession>A0AAD1RR20</accession>
<dbReference type="AlphaFoldDB" id="A0AAD1RR20"/>
<evidence type="ECO:0000313" key="1">
    <source>
        <dbReference type="EMBL" id="CAH2276645.1"/>
    </source>
</evidence>
<protein>
    <submittedName>
        <fullName evidence="1">Uncharacterized protein</fullName>
    </submittedName>
</protein>
<evidence type="ECO:0000313" key="2">
    <source>
        <dbReference type="Proteomes" id="UP001295444"/>
    </source>
</evidence>
<dbReference type="Proteomes" id="UP001295444">
    <property type="component" value="Chromosome 03"/>
</dbReference>